<protein>
    <submittedName>
        <fullName evidence="2">PIN domain-containing protein</fullName>
    </submittedName>
</protein>
<dbReference type="RefSeq" id="WP_076646335.1">
    <property type="nucleotide sequence ID" value="NZ_FTPS01000001.1"/>
</dbReference>
<keyword evidence="3" id="KW-1185">Reference proteome</keyword>
<dbReference type="NCBIfam" id="NF046100">
    <property type="entry name" value="RSP_2648_fam_PIN"/>
    <property type="match status" value="1"/>
</dbReference>
<dbReference type="EMBL" id="FTPS01000001">
    <property type="protein sequence ID" value="SIT74276.1"/>
    <property type="molecule type" value="Genomic_DNA"/>
</dbReference>
<evidence type="ECO:0000313" key="2">
    <source>
        <dbReference type="EMBL" id="SIT74276.1"/>
    </source>
</evidence>
<dbReference type="STRING" id="515897.SAMN05421849_0129"/>
<dbReference type="Proteomes" id="UP000192455">
    <property type="component" value="Unassembled WGS sequence"/>
</dbReference>
<dbReference type="OrthoDB" id="211933at2"/>
<dbReference type="Pfam" id="PF13470">
    <property type="entry name" value="PIN_3"/>
    <property type="match status" value="1"/>
</dbReference>
<feature type="domain" description="PIN" evidence="1">
    <location>
        <begin position="11"/>
        <end position="117"/>
    </location>
</feature>
<dbReference type="InterPro" id="IPR002716">
    <property type="entry name" value="PIN_dom"/>
</dbReference>
<accession>A0A1R3WAF4</accession>
<dbReference type="SUPFAM" id="SSF88723">
    <property type="entry name" value="PIN domain-like"/>
    <property type="match status" value="1"/>
</dbReference>
<evidence type="ECO:0000259" key="1">
    <source>
        <dbReference type="Pfam" id="PF13470"/>
    </source>
</evidence>
<organism evidence="2 3">
    <name type="scientific">Pontibaca methylaminivorans</name>
    <dbReference type="NCBI Taxonomy" id="515897"/>
    <lineage>
        <taxon>Bacteria</taxon>
        <taxon>Pseudomonadati</taxon>
        <taxon>Pseudomonadota</taxon>
        <taxon>Alphaproteobacteria</taxon>
        <taxon>Rhodobacterales</taxon>
        <taxon>Roseobacteraceae</taxon>
        <taxon>Pontibaca</taxon>
    </lineage>
</organism>
<evidence type="ECO:0000313" key="3">
    <source>
        <dbReference type="Proteomes" id="UP000192455"/>
    </source>
</evidence>
<dbReference type="AlphaFoldDB" id="A0A1R3WAF4"/>
<name>A0A1R3WAF4_9RHOB</name>
<sequence length="191" mass="20330">MSPAPPDAPPRIVLDACVLYPTVLRELLMGAAALGCFEPLWSDRIVDEWLHAAARLGPAQRLVAEGEAALMRADWPGAGIAPDPATQARLWLPDPGDIHVLATALAGAADGILTANSRDFPIRVLAGHGLARHAPDTFLLDLYRGAPAHVEPVLKATLAKANRLSETGWDMRALLRKARLPRLARAAAALT</sequence>
<gene>
    <name evidence="2" type="ORF">SAMN05421849_0129</name>
</gene>
<reference evidence="2 3" key="1">
    <citation type="submission" date="2017-01" db="EMBL/GenBank/DDBJ databases">
        <authorList>
            <person name="Mah S.A."/>
            <person name="Swanson W.J."/>
            <person name="Moy G.W."/>
            <person name="Vacquier V.D."/>
        </authorList>
    </citation>
    <scope>NUCLEOTIDE SEQUENCE [LARGE SCALE GENOMIC DNA]</scope>
    <source>
        <strain evidence="2 3">DSM 21219</strain>
    </source>
</reference>
<dbReference type="InterPro" id="IPR029060">
    <property type="entry name" value="PIN-like_dom_sf"/>
</dbReference>
<proteinExistence type="predicted"/>